<dbReference type="HOGENOM" id="CLU_3078449_0_0_9"/>
<dbReference type="Proteomes" id="UP000003340">
    <property type="component" value="Unassembled WGS sequence"/>
</dbReference>
<sequence>MSSVEFNPRGINDLLLAVYCPMLFLADICYKPDFCTQLESERLGIAGSITQT</sequence>
<dbReference type="EMBL" id="ACEC01000126">
    <property type="protein sequence ID" value="EEG28751.1"/>
    <property type="molecule type" value="Genomic_DNA"/>
</dbReference>
<name>C0EIF5_9FIRM</name>
<reference evidence="1 2" key="1">
    <citation type="submission" date="2009-01" db="EMBL/GenBank/DDBJ databases">
        <authorList>
            <person name="Fulton L."/>
            <person name="Clifton S."/>
            <person name="Fulton B."/>
            <person name="Xu J."/>
            <person name="Minx P."/>
            <person name="Pepin K.H."/>
            <person name="Johnson M."/>
            <person name="Bhonagiri V."/>
            <person name="Nash W.E."/>
            <person name="Mardis E.R."/>
            <person name="Wilson R.K."/>
        </authorList>
    </citation>
    <scope>NUCLEOTIDE SEQUENCE [LARGE SCALE GENOMIC DNA]</scope>
    <source>
        <strain evidence="1 2">DSM 5476</strain>
    </source>
</reference>
<dbReference type="STRING" id="537013.CLOSTMETH_03650"/>
<evidence type="ECO:0000313" key="1">
    <source>
        <dbReference type="EMBL" id="EEG28751.1"/>
    </source>
</evidence>
<dbReference type="AlphaFoldDB" id="C0EIF5"/>
<gene>
    <name evidence="1" type="ORF">CLOSTMETH_03650</name>
</gene>
<protein>
    <submittedName>
        <fullName evidence="1">Uncharacterized protein</fullName>
    </submittedName>
</protein>
<proteinExistence type="predicted"/>
<reference evidence="1 2" key="2">
    <citation type="submission" date="2009-02" db="EMBL/GenBank/DDBJ databases">
        <title>Draft genome sequence of Clostridium methylpentosum (DSM 5476).</title>
        <authorList>
            <person name="Sudarsanam P."/>
            <person name="Ley R."/>
            <person name="Guruge J."/>
            <person name="Turnbaugh P.J."/>
            <person name="Mahowald M."/>
            <person name="Liep D."/>
            <person name="Gordon J."/>
        </authorList>
    </citation>
    <scope>NUCLEOTIDE SEQUENCE [LARGE SCALE GENOMIC DNA]</scope>
    <source>
        <strain evidence="1 2">DSM 5476</strain>
    </source>
</reference>
<accession>C0EIF5</accession>
<organism evidence="1 2">
    <name type="scientific">[Clostridium] methylpentosum DSM 5476</name>
    <dbReference type="NCBI Taxonomy" id="537013"/>
    <lineage>
        <taxon>Bacteria</taxon>
        <taxon>Bacillati</taxon>
        <taxon>Bacillota</taxon>
        <taxon>Clostridia</taxon>
        <taxon>Eubacteriales</taxon>
        <taxon>Oscillospiraceae</taxon>
        <taxon>Oscillospiraceae incertae sedis</taxon>
    </lineage>
</organism>
<evidence type="ECO:0000313" key="2">
    <source>
        <dbReference type="Proteomes" id="UP000003340"/>
    </source>
</evidence>
<comment type="caution">
    <text evidence="1">The sequence shown here is derived from an EMBL/GenBank/DDBJ whole genome shotgun (WGS) entry which is preliminary data.</text>
</comment>
<keyword evidence="2" id="KW-1185">Reference proteome</keyword>